<accession>A0A388JPF9</accession>
<dbReference type="AlphaFoldDB" id="A0A388JPF9"/>
<dbReference type="EMBL" id="BFEA01000005">
    <property type="protein sequence ID" value="GBG59648.1"/>
    <property type="molecule type" value="Genomic_DNA"/>
</dbReference>
<dbReference type="InterPro" id="IPR012337">
    <property type="entry name" value="RNaseH-like_sf"/>
</dbReference>
<comment type="caution">
    <text evidence="2">The sequence shown here is derived from an EMBL/GenBank/DDBJ whole genome shotgun (WGS) entry which is preliminary data.</text>
</comment>
<dbReference type="Gramene" id="GBG59648">
    <property type="protein sequence ID" value="GBG59648"/>
    <property type="gene ID" value="CBR_g49912"/>
</dbReference>
<sequence length="677" mass="73341">MRRFHAHIGDWGDRLVLDAEAEDCQGDQETHHCAAWWFAHGTAHPELRAISNRVMHMWTPASPAEGNWAAHERIQTAKWSKLGFAKLTQLVEITTNLKLASCRQQGGGYVLPWVMDGVDSDRRQQDEDEDDGDPEPEVWEARPVGTFSDREIRRQIEVFRKDDTSRPCDVSAVFRDRAATLLPFDHVPPPPSRGVEEGFAAVDQDEDYDWTDAEDVVGGTDRTAEQVYFTYGAGLDGHALRTSVITDDVAGGAQVDADCIQDLRFDPSHHSRERSEQLRRSQRVVEHSGPASKQPHDIPVVEGTPSQSGPAQATTSDLRTSNLDIAGSHGDSPVLQCRVGDRAEYRTDVREREETVEERDARLDREEEAQLQSMPRWDGREELDVGGGGQAEVRCEGGDVRGLEIVGADSRVESSDDSEECEATEAIVHDVIVGICTGGTDGGIHGGEEEMVDEGSVPLAHDATHVEEELVDEGSVPLDDDTAHVEEGAAIHAGHNAPSVRDGGTGGHVEEEGAAVDMSLAVIVRTPSMRDVETGGHVDSGRPVSFFVGGYSGEMPRWDGGEPGKCTPTPLLERLGTEDPFPFTGGQPSPPAWAPVSPRWTGSSQSDIRERDALDRQAAMFSSGVASSHVQPPRHPLSRALHQGPALATGRPPTGGRGNERGSSSSHRGGVFGGWSS</sequence>
<feature type="region of interest" description="Disordered" evidence="1">
    <location>
        <begin position="121"/>
        <end position="144"/>
    </location>
</feature>
<name>A0A388JPF9_CHABU</name>
<feature type="compositionally biased region" description="Polar residues" evidence="1">
    <location>
        <begin position="304"/>
        <end position="316"/>
    </location>
</feature>
<evidence type="ECO:0000313" key="2">
    <source>
        <dbReference type="EMBL" id="GBG59648.1"/>
    </source>
</evidence>
<feature type="compositionally biased region" description="Basic and acidic residues" evidence="1">
    <location>
        <begin position="266"/>
        <end position="286"/>
    </location>
</feature>
<gene>
    <name evidence="2" type="ORF">CBR_g49912</name>
</gene>
<feature type="region of interest" description="Disordered" evidence="1">
    <location>
        <begin position="266"/>
        <end position="316"/>
    </location>
</feature>
<evidence type="ECO:0000256" key="1">
    <source>
        <dbReference type="SAM" id="MobiDB-lite"/>
    </source>
</evidence>
<feature type="region of interest" description="Disordered" evidence="1">
    <location>
        <begin position="554"/>
        <end position="677"/>
    </location>
</feature>
<feature type="compositionally biased region" description="Basic and acidic residues" evidence="1">
    <location>
        <begin position="349"/>
        <end position="365"/>
    </location>
</feature>
<organism evidence="2 3">
    <name type="scientific">Chara braunii</name>
    <name type="common">Braun's stonewort</name>
    <dbReference type="NCBI Taxonomy" id="69332"/>
    <lineage>
        <taxon>Eukaryota</taxon>
        <taxon>Viridiplantae</taxon>
        <taxon>Streptophyta</taxon>
        <taxon>Charophyceae</taxon>
        <taxon>Charales</taxon>
        <taxon>Characeae</taxon>
        <taxon>Chara</taxon>
    </lineage>
</organism>
<protein>
    <recommendedName>
        <fullName evidence="4">HAT C-terminal dimerisation domain-containing protein</fullName>
    </recommendedName>
</protein>
<feature type="compositionally biased region" description="Acidic residues" evidence="1">
    <location>
        <begin position="126"/>
        <end position="138"/>
    </location>
</feature>
<reference evidence="2 3" key="1">
    <citation type="journal article" date="2018" name="Cell">
        <title>The Chara Genome: Secondary Complexity and Implications for Plant Terrestrialization.</title>
        <authorList>
            <person name="Nishiyama T."/>
            <person name="Sakayama H."/>
            <person name="Vries J.D."/>
            <person name="Buschmann H."/>
            <person name="Saint-Marcoux D."/>
            <person name="Ullrich K.K."/>
            <person name="Haas F.B."/>
            <person name="Vanderstraeten L."/>
            <person name="Becker D."/>
            <person name="Lang D."/>
            <person name="Vosolsobe S."/>
            <person name="Rombauts S."/>
            <person name="Wilhelmsson P.K.I."/>
            <person name="Janitza P."/>
            <person name="Kern R."/>
            <person name="Heyl A."/>
            <person name="Rumpler F."/>
            <person name="Villalobos L.I.A.C."/>
            <person name="Clay J.M."/>
            <person name="Skokan R."/>
            <person name="Toyoda A."/>
            <person name="Suzuki Y."/>
            <person name="Kagoshima H."/>
            <person name="Schijlen E."/>
            <person name="Tajeshwar N."/>
            <person name="Catarino B."/>
            <person name="Hetherington A.J."/>
            <person name="Saltykova A."/>
            <person name="Bonnot C."/>
            <person name="Breuninger H."/>
            <person name="Symeonidi A."/>
            <person name="Radhakrishnan G.V."/>
            <person name="Van Nieuwerburgh F."/>
            <person name="Deforce D."/>
            <person name="Chang C."/>
            <person name="Karol K.G."/>
            <person name="Hedrich R."/>
            <person name="Ulvskov P."/>
            <person name="Glockner G."/>
            <person name="Delwiche C.F."/>
            <person name="Petrasek J."/>
            <person name="Van de Peer Y."/>
            <person name="Friml J."/>
            <person name="Beilby M."/>
            <person name="Dolan L."/>
            <person name="Kohara Y."/>
            <person name="Sugano S."/>
            <person name="Fujiyama A."/>
            <person name="Delaux P.-M."/>
            <person name="Quint M."/>
            <person name="TheiBen G."/>
            <person name="Hagemann M."/>
            <person name="Harholt J."/>
            <person name="Dunand C."/>
            <person name="Zachgo S."/>
            <person name="Langdale J."/>
            <person name="Maumus F."/>
            <person name="Straeten D.V.D."/>
            <person name="Gould S.B."/>
            <person name="Rensing S.A."/>
        </authorList>
    </citation>
    <scope>NUCLEOTIDE SEQUENCE [LARGE SCALE GENOMIC DNA]</scope>
    <source>
        <strain evidence="2 3">S276</strain>
    </source>
</reference>
<proteinExistence type="predicted"/>
<evidence type="ECO:0000313" key="3">
    <source>
        <dbReference type="Proteomes" id="UP000265515"/>
    </source>
</evidence>
<feature type="region of interest" description="Disordered" evidence="1">
    <location>
        <begin position="349"/>
        <end position="372"/>
    </location>
</feature>
<dbReference type="SUPFAM" id="SSF53098">
    <property type="entry name" value="Ribonuclease H-like"/>
    <property type="match status" value="1"/>
</dbReference>
<dbReference type="Proteomes" id="UP000265515">
    <property type="component" value="Unassembled WGS sequence"/>
</dbReference>
<evidence type="ECO:0008006" key="4">
    <source>
        <dbReference type="Google" id="ProtNLM"/>
    </source>
</evidence>
<keyword evidence="3" id="KW-1185">Reference proteome</keyword>